<feature type="domain" description="Helicase ATP-binding" evidence="2">
    <location>
        <begin position="40"/>
        <end position="212"/>
    </location>
</feature>
<reference evidence="3 4" key="1">
    <citation type="journal article" date="2019" name="Syst. Appl. Microbiol.">
        <title>Microvirga tunisiensis sp. nov., a root nodule symbiotic bacterium isolated from Lupinus micranthus and L. luteus grown in Northern Tunisia.</title>
        <authorList>
            <person name="Msaddak A."/>
            <person name="Rejili M."/>
            <person name="Duran D."/>
            <person name="Mars M."/>
            <person name="Palacios J.M."/>
            <person name="Ruiz-Argueso T."/>
            <person name="Rey L."/>
            <person name="Imperial J."/>
        </authorList>
    </citation>
    <scope>NUCLEOTIDE SEQUENCE [LARGE SCALE GENOMIC DNA]</scope>
    <source>
        <strain evidence="3 4">Lmie10</strain>
    </source>
</reference>
<dbReference type="AlphaFoldDB" id="A0A5N7MC20"/>
<dbReference type="PANTHER" id="PTHR47396:SF1">
    <property type="entry name" value="ATP-DEPENDENT HELICASE IRC3-RELATED"/>
    <property type="match status" value="1"/>
</dbReference>
<dbReference type="OrthoDB" id="8015740at2"/>
<dbReference type="GO" id="GO:0003677">
    <property type="term" value="F:DNA binding"/>
    <property type="evidence" value="ECO:0007669"/>
    <property type="project" value="InterPro"/>
</dbReference>
<protein>
    <submittedName>
        <fullName evidence="3">DEAD/DEAH box helicase</fullName>
    </submittedName>
</protein>
<dbReference type="PROSITE" id="PS51192">
    <property type="entry name" value="HELICASE_ATP_BIND_1"/>
    <property type="match status" value="1"/>
</dbReference>
<evidence type="ECO:0000259" key="2">
    <source>
        <dbReference type="PROSITE" id="PS51192"/>
    </source>
</evidence>
<organism evidence="3 4">
    <name type="scientific">Microvirga tunisiensis</name>
    <dbReference type="NCBI Taxonomy" id="2108360"/>
    <lineage>
        <taxon>Bacteria</taxon>
        <taxon>Pseudomonadati</taxon>
        <taxon>Pseudomonadota</taxon>
        <taxon>Alphaproteobacteria</taxon>
        <taxon>Hyphomicrobiales</taxon>
        <taxon>Methylobacteriaceae</taxon>
        <taxon>Microvirga</taxon>
    </lineage>
</organism>
<dbReference type="InterPro" id="IPR006935">
    <property type="entry name" value="Helicase/UvrB_N"/>
</dbReference>
<proteinExistence type="predicted"/>
<gene>
    <name evidence="3" type="ORF">FS320_00835</name>
</gene>
<dbReference type="InterPro" id="IPR027417">
    <property type="entry name" value="P-loop_NTPase"/>
</dbReference>
<keyword evidence="3" id="KW-0547">Nucleotide-binding</keyword>
<dbReference type="GO" id="GO:0005524">
    <property type="term" value="F:ATP binding"/>
    <property type="evidence" value="ECO:0007669"/>
    <property type="project" value="InterPro"/>
</dbReference>
<dbReference type="Gene3D" id="3.40.50.300">
    <property type="entry name" value="P-loop containing nucleotide triphosphate hydrolases"/>
    <property type="match status" value="2"/>
</dbReference>
<keyword evidence="4" id="KW-1185">Reference proteome</keyword>
<dbReference type="GO" id="GO:0016787">
    <property type="term" value="F:hydrolase activity"/>
    <property type="evidence" value="ECO:0007669"/>
    <property type="project" value="InterPro"/>
</dbReference>
<dbReference type="RefSeq" id="WP_152708697.1">
    <property type="nucleotide sequence ID" value="NZ_VOSJ01000001.1"/>
</dbReference>
<evidence type="ECO:0000313" key="4">
    <source>
        <dbReference type="Proteomes" id="UP000403266"/>
    </source>
</evidence>
<name>A0A5N7MC20_9HYPH</name>
<dbReference type="SUPFAM" id="SSF52540">
    <property type="entry name" value="P-loop containing nucleoside triphosphate hydrolases"/>
    <property type="match status" value="1"/>
</dbReference>
<keyword evidence="3" id="KW-0378">Hydrolase</keyword>
<dbReference type="PANTHER" id="PTHR47396">
    <property type="entry name" value="TYPE I RESTRICTION ENZYME ECOKI R PROTEIN"/>
    <property type="match status" value="1"/>
</dbReference>
<dbReference type="InterPro" id="IPR050742">
    <property type="entry name" value="Helicase_Restrict-Modif_Enz"/>
</dbReference>
<sequence>MRPLTKLADASDEASVLHLCRVVGDKQAEPYQARIMFSLREAIQRGRSGAVLAPTGSGKSLKAAAAAEDAFSLGKPILILHPDVSLLRQNYAQLQAIPSLREARLAFFVAKTEVIGDGSMLRNTLDADVIMATNMSLVNKLDDEDFLRGLDEFGQRGGVALIDEGHKAAAEQLSKILQRIARAGGSGIVLTATPFRTDGQDPLDPFGASIEHDLIDVATYDEVLATGRTVRTRFDIATGEFERHLGADAVRLIETAFLALLAENKSVDQASQQAFSRFFKPDASEGDSAIAELIVAALVGIWAKRAGNAVLAMVHCDSVEFAKALSGALAVQRLPEEHPRAGERPRVAFVVAGEIRVWRDGRETGLKLGEEPGRKIKRDDLLNEARAGEFDILVNVNALGIGTDVPQTDLNILACQERSIGPVKQISGRGERSHKATRKTHQVFVDVGNSILRIFNDIDAMRRNDPERCRRQVRGLAAPIREQFEAWFDKDPSLRDQIEERQRQIRLRLGESDREQYEDPLDPSMSWGEEDTLPLPKPFASGMMAAGMRRYDSESKKFSSRLALFCDLYQSGIYSAEAVQDLPRWLVATHDEKTGAQQAFLCSTLDVARKYAAFVGIRYDGEYEQSSPSDKQRRFLASLQKEKPQAQPWLVPFEEARSATQIACGIDLLKDRAALLVTLLAMGATRLIERATGAHSLQPKLRSVILDRPNQITPQRRDLLAAYCRLRQRLAEIAPTGFDRKAAPFSITTYDPSVLPEIRSVVASTNVGFFVIEDPDKEEALKPRLAEGLMNASIVAVGPKGPTEAWIRQKAGFTRHDDAARVRERSFRLALEDLCDAGKISRQNSIAITLTRLEYIEIASAKPGRELTRAMADVVKDLMVVLSDDGQIPADGAQVEAIRSAIANNLPELAIELPVGRLCARYAQQTVPNQKKILKTLERAAVFKKNRDAFLRARQQVSDNGLRAGAQR</sequence>
<keyword evidence="3" id="KW-0347">Helicase</keyword>
<comment type="caution">
    <text evidence="3">The sequence shown here is derived from an EMBL/GenBank/DDBJ whole genome shotgun (WGS) entry which is preliminary data.</text>
</comment>
<evidence type="ECO:0000256" key="1">
    <source>
        <dbReference type="SAM" id="MobiDB-lite"/>
    </source>
</evidence>
<keyword evidence="3" id="KW-0067">ATP-binding</keyword>
<dbReference type="Pfam" id="PF04851">
    <property type="entry name" value="ResIII"/>
    <property type="match status" value="1"/>
</dbReference>
<dbReference type="GO" id="GO:0004386">
    <property type="term" value="F:helicase activity"/>
    <property type="evidence" value="ECO:0007669"/>
    <property type="project" value="UniProtKB-KW"/>
</dbReference>
<feature type="region of interest" description="Disordered" evidence="1">
    <location>
        <begin position="509"/>
        <end position="530"/>
    </location>
</feature>
<evidence type="ECO:0000313" key="3">
    <source>
        <dbReference type="EMBL" id="MPR23799.1"/>
    </source>
</evidence>
<dbReference type="Proteomes" id="UP000403266">
    <property type="component" value="Unassembled WGS sequence"/>
</dbReference>
<dbReference type="SMART" id="SM00487">
    <property type="entry name" value="DEXDc"/>
    <property type="match status" value="1"/>
</dbReference>
<accession>A0A5N7MC20</accession>
<dbReference type="GO" id="GO:0005829">
    <property type="term" value="C:cytosol"/>
    <property type="evidence" value="ECO:0007669"/>
    <property type="project" value="TreeGrafter"/>
</dbReference>
<dbReference type="InterPro" id="IPR014001">
    <property type="entry name" value="Helicase_ATP-bd"/>
</dbReference>
<dbReference type="EMBL" id="VOSK01000001">
    <property type="protein sequence ID" value="MPR23799.1"/>
    <property type="molecule type" value="Genomic_DNA"/>
</dbReference>